<proteinExistence type="predicted"/>
<gene>
    <name evidence="1" type="ORF">HLI_04050</name>
</gene>
<protein>
    <recommendedName>
        <fullName evidence="3">CdiI immunity protein domain-containing protein</fullName>
    </recommendedName>
</protein>
<dbReference type="EMBL" id="CP026118">
    <property type="protein sequence ID" value="QAS51450.1"/>
    <property type="molecule type" value="Genomic_DNA"/>
</dbReference>
<evidence type="ECO:0000313" key="1">
    <source>
        <dbReference type="EMBL" id="QAS51450.1"/>
    </source>
</evidence>
<dbReference type="AlphaFoldDB" id="A0A410M9V3"/>
<dbReference type="OrthoDB" id="3035462at2"/>
<name>A0A410M9V3_9BACI</name>
<dbReference type="KEGG" id="hli:HLI_04050"/>
<accession>A0A410M9V3</accession>
<reference evidence="1 2" key="1">
    <citation type="submission" date="2018-01" db="EMBL/GenBank/DDBJ databases">
        <title>The whole genome sequencing and assembly of Halobacillus litoralis ERB031 strain.</title>
        <authorList>
            <person name="Lee S.-J."/>
            <person name="Park M.-K."/>
            <person name="Kim J.-Y."/>
            <person name="Lee Y.-J."/>
            <person name="Yi H."/>
            <person name="Bahn Y.-S."/>
            <person name="Kim J.F."/>
            <person name="Lee D.-W."/>
        </authorList>
    </citation>
    <scope>NUCLEOTIDE SEQUENCE [LARGE SCALE GENOMIC DNA]</scope>
    <source>
        <strain evidence="1 2">ERB 031</strain>
    </source>
</reference>
<dbReference type="RefSeq" id="WP_128523226.1">
    <property type="nucleotide sequence ID" value="NZ_CANLVY010000003.1"/>
</dbReference>
<evidence type="ECO:0008006" key="3">
    <source>
        <dbReference type="Google" id="ProtNLM"/>
    </source>
</evidence>
<evidence type="ECO:0000313" key="2">
    <source>
        <dbReference type="Proteomes" id="UP000287756"/>
    </source>
</evidence>
<organism evidence="1 2">
    <name type="scientific">Halobacillus litoralis</name>
    <dbReference type="NCBI Taxonomy" id="45668"/>
    <lineage>
        <taxon>Bacteria</taxon>
        <taxon>Bacillati</taxon>
        <taxon>Bacillota</taxon>
        <taxon>Bacilli</taxon>
        <taxon>Bacillales</taxon>
        <taxon>Bacillaceae</taxon>
        <taxon>Halobacillus</taxon>
    </lineage>
</organism>
<dbReference type="Proteomes" id="UP000287756">
    <property type="component" value="Chromosome"/>
</dbReference>
<sequence>MHYEKHVNKNIDRFYQSFHNQPDEEFIKDTTQFDSMEELRESIAVFCDLNELPPEGLATKELDEFISDTTEYSCWSDFLNACHKNSVRLVQ</sequence>